<reference evidence="8" key="1">
    <citation type="journal article" date="2020" name="Stud. Mycol.">
        <title>101 Dothideomycetes genomes: a test case for predicting lifestyles and emergence of pathogens.</title>
        <authorList>
            <person name="Haridas S."/>
            <person name="Albert R."/>
            <person name="Binder M."/>
            <person name="Bloem J."/>
            <person name="Labutti K."/>
            <person name="Salamov A."/>
            <person name="Andreopoulos B."/>
            <person name="Baker S."/>
            <person name="Barry K."/>
            <person name="Bills G."/>
            <person name="Bluhm B."/>
            <person name="Cannon C."/>
            <person name="Castanera R."/>
            <person name="Culley D."/>
            <person name="Daum C."/>
            <person name="Ezra D."/>
            <person name="Gonzalez J."/>
            <person name="Henrissat B."/>
            <person name="Kuo A."/>
            <person name="Liang C."/>
            <person name="Lipzen A."/>
            <person name="Lutzoni F."/>
            <person name="Magnuson J."/>
            <person name="Mondo S."/>
            <person name="Nolan M."/>
            <person name="Ohm R."/>
            <person name="Pangilinan J."/>
            <person name="Park H.-J."/>
            <person name="Ramirez L."/>
            <person name="Alfaro M."/>
            <person name="Sun H."/>
            <person name="Tritt A."/>
            <person name="Yoshinaga Y."/>
            <person name="Zwiers L.-H."/>
            <person name="Turgeon B."/>
            <person name="Goodwin S."/>
            <person name="Spatafora J."/>
            <person name="Crous P."/>
            <person name="Grigoriev I."/>
        </authorList>
    </citation>
    <scope>NUCLEOTIDE SEQUENCE</scope>
    <source>
        <strain evidence="8">CBS 122368</strain>
    </source>
</reference>
<dbReference type="Gene3D" id="1.20.1070.10">
    <property type="entry name" value="Rhodopsin 7-helix transmembrane proteins"/>
    <property type="match status" value="1"/>
</dbReference>
<dbReference type="PANTHER" id="PTHR23112">
    <property type="entry name" value="G PROTEIN-COUPLED RECEPTOR 157-RELATED"/>
    <property type="match status" value="1"/>
</dbReference>
<evidence type="ECO:0000313" key="9">
    <source>
        <dbReference type="Proteomes" id="UP000800094"/>
    </source>
</evidence>
<dbReference type="AlphaFoldDB" id="A0A6A6IW01"/>
<feature type="transmembrane region" description="Helical" evidence="6">
    <location>
        <begin position="145"/>
        <end position="163"/>
    </location>
</feature>
<dbReference type="GeneID" id="54573136"/>
<dbReference type="SUPFAM" id="SSF81321">
    <property type="entry name" value="Family A G protein-coupled receptor-like"/>
    <property type="match status" value="1"/>
</dbReference>
<dbReference type="InterPro" id="IPR022596">
    <property type="entry name" value="GPR1/2/3_C"/>
</dbReference>
<evidence type="ECO:0000256" key="1">
    <source>
        <dbReference type="ARBA" id="ARBA00004141"/>
    </source>
</evidence>
<evidence type="ECO:0000259" key="7">
    <source>
        <dbReference type="Pfam" id="PF11970"/>
    </source>
</evidence>
<dbReference type="GO" id="GO:0004930">
    <property type="term" value="F:G protein-coupled receptor activity"/>
    <property type="evidence" value="ECO:0007669"/>
    <property type="project" value="TreeGrafter"/>
</dbReference>
<keyword evidence="2 6" id="KW-0812">Transmembrane</keyword>
<evidence type="ECO:0000256" key="3">
    <source>
        <dbReference type="ARBA" id="ARBA00022989"/>
    </source>
</evidence>
<dbReference type="GO" id="GO:0005886">
    <property type="term" value="C:plasma membrane"/>
    <property type="evidence" value="ECO:0007669"/>
    <property type="project" value="TreeGrafter"/>
</dbReference>
<comment type="subcellular location">
    <subcellularLocation>
        <location evidence="1">Membrane</location>
        <topology evidence="1">Multi-pass membrane protein</topology>
    </subcellularLocation>
</comment>
<feature type="transmembrane region" description="Helical" evidence="6">
    <location>
        <begin position="114"/>
        <end position="133"/>
    </location>
</feature>
<keyword evidence="9" id="KW-1185">Reference proteome</keyword>
<dbReference type="Proteomes" id="UP000800094">
    <property type="component" value="Unassembled WGS sequence"/>
</dbReference>
<feature type="transmembrane region" description="Helical" evidence="6">
    <location>
        <begin position="63"/>
        <end position="83"/>
    </location>
</feature>
<keyword evidence="4 6" id="KW-0472">Membrane</keyword>
<evidence type="ECO:0000313" key="8">
    <source>
        <dbReference type="EMBL" id="KAF2254546.1"/>
    </source>
</evidence>
<keyword evidence="3 6" id="KW-1133">Transmembrane helix</keyword>
<organism evidence="8 9">
    <name type="scientific">Trematosphaeria pertusa</name>
    <dbReference type="NCBI Taxonomy" id="390896"/>
    <lineage>
        <taxon>Eukaryota</taxon>
        <taxon>Fungi</taxon>
        <taxon>Dikarya</taxon>
        <taxon>Ascomycota</taxon>
        <taxon>Pezizomycotina</taxon>
        <taxon>Dothideomycetes</taxon>
        <taxon>Pleosporomycetidae</taxon>
        <taxon>Pleosporales</taxon>
        <taxon>Massarineae</taxon>
        <taxon>Trematosphaeriaceae</taxon>
        <taxon>Trematosphaeria</taxon>
    </lineage>
</organism>
<feature type="transmembrane region" description="Helical" evidence="6">
    <location>
        <begin position="189"/>
        <end position="210"/>
    </location>
</feature>
<dbReference type="EMBL" id="ML987190">
    <property type="protein sequence ID" value="KAF2254546.1"/>
    <property type="molecule type" value="Genomic_DNA"/>
</dbReference>
<gene>
    <name evidence="8" type="ORF">BU26DRAFT_140256</name>
</gene>
<dbReference type="Pfam" id="PF11970">
    <property type="entry name" value="GPR_Gpa2_C"/>
    <property type="match status" value="1"/>
</dbReference>
<evidence type="ECO:0000256" key="5">
    <source>
        <dbReference type="SAM" id="MobiDB-lite"/>
    </source>
</evidence>
<evidence type="ECO:0000256" key="4">
    <source>
        <dbReference type="ARBA" id="ARBA00023136"/>
    </source>
</evidence>
<dbReference type="GO" id="GO:0007189">
    <property type="term" value="P:adenylate cyclase-activating G protein-coupled receptor signaling pathway"/>
    <property type="evidence" value="ECO:0007669"/>
    <property type="project" value="TreeGrafter"/>
</dbReference>
<dbReference type="PANTHER" id="PTHR23112:SF37">
    <property type="entry name" value="G PROTEIN-COUPLED RECEPTOR GPR1"/>
    <property type="match status" value="1"/>
</dbReference>
<evidence type="ECO:0000256" key="6">
    <source>
        <dbReference type="SAM" id="Phobius"/>
    </source>
</evidence>
<sequence>MIPLEPLDVDSRTLPVLPPHIHPWLRSVVVLGFLSFVASVTLLVLLAYRLISWQIKSKRTNQFVILIFNLLWADVQQSLSFLLNVEWLRLDSIVVENPICFAQGWLVSTGDLGSGVWCFMIGLHTFASVIFDFRLKKRCFFQTIIALWVFIYGVSAIGIMMYSTDLYVRSGVWCWIHHDLQDLRLWTHYVWIFIFEFGNVFIYALIYTILIQRIRSGYYTAAEARRVKAVSNLMVVYPVVYVICTLPLASARMAAMGGKPPSLSRLCLAGAMITSNGWLDVLLYTLTRRIMVFSDEPPPDDNGIDTFAAFWSESPKRFGNGCKIEAVLSEQHRRRGKGMVALSTKSDSADDLCGVGSRDIRLVTTTHVVSEPAQPADYEEMEEIARKMRPRTPIGRWSEDSAGMKDLELAHIPD</sequence>
<feature type="transmembrane region" description="Helical" evidence="6">
    <location>
        <begin position="24"/>
        <end position="51"/>
    </location>
</feature>
<accession>A0A6A6IW01</accession>
<dbReference type="OrthoDB" id="100006at2759"/>
<name>A0A6A6IW01_9PLEO</name>
<feature type="region of interest" description="Disordered" evidence="5">
    <location>
        <begin position="393"/>
        <end position="414"/>
    </location>
</feature>
<dbReference type="RefSeq" id="XP_033689550.1">
    <property type="nucleotide sequence ID" value="XM_033819806.1"/>
</dbReference>
<proteinExistence type="predicted"/>
<feature type="transmembrane region" description="Helical" evidence="6">
    <location>
        <begin position="230"/>
        <end position="251"/>
    </location>
</feature>
<evidence type="ECO:0000256" key="2">
    <source>
        <dbReference type="ARBA" id="ARBA00022692"/>
    </source>
</evidence>
<protein>
    <recommendedName>
        <fullName evidence="7">G protein-coupled receptor GPR1/2/3 C-terminal domain-containing protein</fullName>
    </recommendedName>
</protein>
<feature type="domain" description="G protein-coupled receptor GPR1/2/3 C-terminal" evidence="7">
    <location>
        <begin position="226"/>
        <end position="289"/>
    </location>
</feature>
<feature type="compositionally biased region" description="Basic and acidic residues" evidence="5">
    <location>
        <begin position="397"/>
        <end position="414"/>
    </location>
</feature>